<comment type="similarity">
    <text evidence="1">Belongs to the sel-1 family.</text>
</comment>
<evidence type="ECO:0000313" key="5">
    <source>
        <dbReference type="Proteomes" id="UP000030680"/>
    </source>
</evidence>
<gene>
    <name evidence="4" type="ORF">Gasu_18040</name>
</gene>
<evidence type="ECO:0008006" key="6">
    <source>
        <dbReference type="Google" id="ProtNLM"/>
    </source>
</evidence>
<dbReference type="Gene3D" id="1.25.40.10">
    <property type="entry name" value="Tetratricopeptide repeat domain"/>
    <property type="match status" value="2"/>
</dbReference>
<dbReference type="SUPFAM" id="SSF81901">
    <property type="entry name" value="HCP-like"/>
    <property type="match status" value="3"/>
</dbReference>
<keyword evidence="2" id="KW-0812">Transmembrane</keyword>
<feature type="chain" id="PRO_5004029266" description="SEL1 protein" evidence="3">
    <location>
        <begin position="34"/>
        <end position="954"/>
    </location>
</feature>
<dbReference type="GeneID" id="17089731"/>
<feature type="signal peptide" evidence="3">
    <location>
        <begin position="1"/>
        <end position="33"/>
    </location>
</feature>
<dbReference type="Proteomes" id="UP000030680">
    <property type="component" value="Unassembled WGS sequence"/>
</dbReference>
<accession>M2XLJ1</accession>
<dbReference type="STRING" id="130081.M2XLJ1"/>
<evidence type="ECO:0000256" key="3">
    <source>
        <dbReference type="SAM" id="SignalP"/>
    </source>
</evidence>
<name>M2XLJ1_GALSU</name>
<protein>
    <recommendedName>
        <fullName evidence="6">SEL1 protein</fullName>
    </recommendedName>
</protein>
<evidence type="ECO:0000256" key="2">
    <source>
        <dbReference type="SAM" id="Phobius"/>
    </source>
</evidence>
<dbReference type="Gramene" id="EME31047">
    <property type="protein sequence ID" value="EME31047"/>
    <property type="gene ID" value="Gasu_18040"/>
</dbReference>
<proteinExistence type="inferred from homology"/>
<dbReference type="KEGG" id="gsl:Gasu_18040"/>
<dbReference type="InterPro" id="IPR011990">
    <property type="entry name" value="TPR-like_helical_dom_sf"/>
</dbReference>
<dbReference type="OrthoDB" id="27934at2759"/>
<evidence type="ECO:0000256" key="1">
    <source>
        <dbReference type="ARBA" id="ARBA00038101"/>
    </source>
</evidence>
<organism evidence="4 5">
    <name type="scientific">Galdieria sulphuraria</name>
    <name type="common">Red alga</name>
    <dbReference type="NCBI Taxonomy" id="130081"/>
    <lineage>
        <taxon>Eukaryota</taxon>
        <taxon>Rhodophyta</taxon>
        <taxon>Bangiophyceae</taxon>
        <taxon>Galdieriales</taxon>
        <taxon>Galdieriaceae</taxon>
        <taxon>Galdieria</taxon>
    </lineage>
</organism>
<dbReference type="Pfam" id="PF08238">
    <property type="entry name" value="Sel1"/>
    <property type="match status" value="9"/>
</dbReference>
<feature type="transmembrane region" description="Helical" evidence="2">
    <location>
        <begin position="929"/>
        <end position="949"/>
    </location>
</feature>
<dbReference type="EMBL" id="KB454495">
    <property type="protein sequence ID" value="EME31047.1"/>
    <property type="molecule type" value="Genomic_DNA"/>
</dbReference>
<evidence type="ECO:0000313" key="4">
    <source>
        <dbReference type="EMBL" id="EME31047.1"/>
    </source>
</evidence>
<dbReference type="AlphaFoldDB" id="M2XLJ1"/>
<reference evidence="5" key="1">
    <citation type="journal article" date="2013" name="Science">
        <title>Gene transfer from bacteria and archaea facilitated evolution of an extremophilic eukaryote.</title>
        <authorList>
            <person name="Schonknecht G."/>
            <person name="Chen W.H."/>
            <person name="Ternes C.M."/>
            <person name="Barbier G.G."/>
            <person name="Shrestha R.P."/>
            <person name="Stanke M."/>
            <person name="Brautigam A."/>
            <person name="Baker B.J."/>
            <person name="Banfield J.F."/>
            <person name="Garavito R.M."/>
            <person name="Carr K."/>
            <person name="Wilkerson C."/>
            <person name="Rensing S.A."/>
            <person name="Gagneul D."/>
            <person name="Dickenson N.E."/>
            <person name="Oesterhelt C."/>
            <person name="Lercher M.J."/>
            <person name="Weber A.P."/>
        </authorList>
    </citation>
    <scope>NUCLEOTIDE SEQUENCE [LARGE SCALE GENOMIC DNA]</scope>
    <source>
        <strain evidence="5">074W</strain>
    </source>
</reference>
<dbReference type="RefSeq" id="XP_005707567.1">
    <property type="nucleotide sequence ID" value="XM_005707510.1"/>
</dbReference>
<dbReference type="InterPro" id="IPR050767">
    <property type="entry name" value="Sel1_AlgK"/>
</dbReference>
<keyword evidence="5" id="KW-1185">Reference proteome</keyword>
<keyword evidence="3" id="KW-0732">Signal</keyword>
<keyword evidence="2" id="KW-1133">Transmembrane helix</keyword>
<dbReference type="SMART" id="SM00671">
    <property type="entry name" value="SEL1"/>
    <property type="match status" value="9"/>
</dbReference>
<sequence length="954" mass="108463">MSMIHKRNVQSHSTCIVLFFFIYLLFSSQNIAAENLPLISNLNTNATLSAHESPQPHDSSLFESSSYATRESDSIDQYSEQAQNFTILGKNFGKARMIGYGEGQYEREDNVSLDNLEREPPLKVLIDGSQVSKVYVHNDTAISFMLNSSRIYPDSVIEVLQGEKKTARIPISLIPSSKTVPLSKEEEKDWSFEHISYSTHNVYQLYSRLLELLTTEQNRNRTSYFEQGVDYLNRAIHILQDQQSPLGTLALLKDPMNEAKRLALLSVESFILGSIEGDDGCMVTLGALYLSGLSDCIPQNLSISYLFLAKAADYGNPDAQALLGIIFASSFSNTLLHSVDMEPKSLWTRVRFLSNWFSRNHITFIKNTSVLESLNRLRSGFFTNHLKELLELESEQKYTIALLLWTFAAEGGSDYAQSALGFRYLYGIGVPRDCIKSVYYYKRAAWQTIRQSFIEPYISSLSPFNAFFVNITSEKDVGLSLLGRPSLPYSSGEVTLLFNHEAWIKDRQATNDIIEYKYHEAENNDGKSELFLGELFLSGAYGVSQDFERAAEYFERASLHGYPQANTLLGVFSLFGLASREKNETVAWELFHEAAQVEDAQAYNAIGYCYYYGIGTLKNISEAVHWFREAASKGSVDALYNLGMLSWKGLDEYENIPNAYSYFLKASKHGHSHATYRLGELVFSEPSVIVTGDRCTKAALYFKYVAQRGRPTYLMSRAFRAMSIRDYGTALLRYVQAALAGVETAQYNAAYMYEHGLGLAYGGKRNIYSKIQYWKSRLGFHSSISSKDLAIYQNAHYYYRLSARQGNPYSQLKIGDLFYDGYLDNNHSLGYRKAAEAYFKATEMGNAEASFNLGYMYFNGIGFARDFHLAKRYYDTSVNLSPEGMVPVQIALRILDWFQMFHHLVGIISQRWLTSKLLLSHLSKALEMLSHWMSLSVLMVVSSFTWWIYRRMFS</sequence>
<dbReference type="PANTHER" id="PTHR11102">
    <property type="entry name" value="SEL-1-LIKE PROTEIN"/>
    <property type="match status" value="1"/>
</dbReference>
<dbReference type="eggNOG" id="KOG1550">
    <property type="taxonomic scope" value="Eukaryota"/>
</dbReference>
<dbReference type="InterPro" id="IPR006597">
    <property type="entry name" value="Sel1-like"/>
</dbReference>
<keyword evidence="2" id="KW-0472">Membrane</keyword>
<dbReference type="PANTHER" id="PTHR11102:SF147">
    <property type="entry name" value="SEL1L ADAPTOR SUBUNIT OF ERAD E3 UBIQUITIN LIGASE"/>
    <property type="match status" value="1"/>
</dbReference>